<reference evidence="1" key="1">
    <citation type="journal article" date="2014" name="Front. Microbiol.">
        <title>High frequency of phylogenetically diverse reductive dehalogenase-homologous genes in deep subseafloor sedimentary metagenomes.</title>
        <authorList>
            <person name="Kawai M."/>
            <person name="Futagami T."/>
            <person name="Toyoda A."/>
            <person name="Takaki Y."/>
            <person name="Nishi S."/>
            <person name="Hori S."/>
            <person name="Arai W."/>
            <person name="Tsubouchi T."/>
            <person name="Morono Y."/>
            <person name="Uchiyama I."/>
            <person name="Ito T."/>
            <person name="Fujiyama A."/>
            <person name="Inagaki F."/>
            <person name="Takami H."/>
        </authorList>
    </citation>
    <scope>NUCLEOTIDE SEQUENCE</scope>
    <source>
        <strain evidence="1">Expedition CK06-06</strain>
    </source>
</reference>
<dbReference type="AlphaFoldDB" id="X0WPP4"/>
<organism evidence="1">
    <name type="scientific">marine sediment metagenome</name>
    <dbReference type="NCBI Taxonomy" id="412755"/>
    <lineage>
        <taxon>unclassified sequences</taxon>
        <taxon>metagenomes</taxon>
        <taxon>ecological metagenomes</taxon>
    </lineage>
</organism>
<protein>
    <submittedName>
        <fullName evidence="1">Uncharacterized protein</fullName>
    </submittedName>
</protein>
<name>X0WPP4_9ZZZZ</name>
<gene>
    <name evidence="1" type="ORF">S01H1_68503</name>
</gene>
<evidence type="ECO:0000313" key="1">
    <source>
        <dbReference type="EMBL" id="GAG32625.1"/>
    </source>
</evidence>
<comment type="caution">
    <text evidence="1">The sequence shown here is derived from an EMBL/GenBank/DDBJ whole genome shotgun (WGS) entry which is preliminary data.</text>
</comment>
<accession>X0WPP4</accession>
<feature type="non-terminal residue" evidence="1">
    <location>
        <position position="1"/>
    </location>
</feature>
<dbReference type="EMBL" id="BARS01045432">
    <property type="protein sequence ID" value="GAG32625.1"/>
    <property type="molecule type" value="Genomic_DNA"/>
</dbReference>
<sequence length="30" mass="3423">TDSLNSNLHTNVLNPEIYSQTYETIVELLT</sequence>
<proteinExistence type="predicted"/>